<dbReference type="CDD" id="cd11040">
    <property type="entry name" value="CYP7_CYP8-like"/>
    <property type="match status" value="1"/>
</dbReference>
<dbReference type="SUPFAM" id="SSF48264">
    <property type="entry name" value="Cytochrome P450"/>
    <property type="match status" value="1"/>
</dbReference>
<evidence type="ECO:0000256" key="7">
    <source>
        <dbReference type="RuleBase" id="RU000461"/>
    </source>
</evidence>
<keyword evidence="5 7" id="KW-0503">Monooxygenase</keyword>
<organism evidence="8 9">
    <name type="scientific">Cytospora leucostoma</name>
    <dbReference type="NCBI Taxonomy" id="1230097"/>
    <lineage>
        <taxon>Eukaryota</taxon>
        <taxon>Fungi</taxon>
        <taxon>Dikarya</taxon>
        <taxon>Ascomycota</taxon>
        <taxon>Pezizomycotina</taxon>
        <taxon>Sordariomycetes</taxon>
        <taxon>Sordariomycetidae</taxon>
        <taxon>Diaporthales</taxon>
        <taxon>Cytosporaceae</taxon>
        <taxon>Cytospora</taxon>
    </lineage>
</organism>
<dbReference type="EMBL" id="LKEB01000011">
    <property type="protein sequence ID" value="ROW14973.1"/>
    <property type="molecule type" value="Genomic_DNA"/>
</dbReference>
<dbReference type="STRING" id="1230097.A0A423XFK9"/>
<feature type="binding site" description="axial binding residue" evidence="6">
    <location>
        <position position="383"/>
    </location>
    <ligand>
        <name>heme</name>
        <dbReference type="ChEBI" id="CHEBI:30413"/>
    </ligand>
    <ligandPart>
        <name>Fe</name>
        <dbReference type="ChEBI" id="CHEBI:18248"/>
    </ligandPart>
</feature>
<protein>
    <recommendedName>
        <fullName evidence="10">Cytochrome P450</fullName>
    </recommendedName>
</protein>
<dbReference type="InterPro" id="IPR001128">
    <property type="entry name" value="Cyt_P450"/>
</dbReference>
<dbReference type="InterPro" id="IPR002403">
    <property type="entry name" value="Cyt_P450_E_grp-IV"/>
</dbReference>
<evidence type="ECO:0000256" key="4">
    <source>
        <dbReference type="ARBA" id="ARBA00023004"/>
    </source>
</evidence>
<dbReference type="GO" id="GO:0004497">
    <property type="term" value="F:monooxygenase activity"/>
    <property type="evidence" value="ECO:0007669"/>
    <property type="project" value="UniProtKB-KW"/>
</dbReference>
<keyword evidence="9" id="KW-1185">Reference proteome</keyword>
<dbReference type="PANTHER" id="PTHR47582">
    <property type="entry name" value="P450, PUTATIVE (EUROFUNG)-RELATED"/>
    <property type="match status" value="1"/>
</dbReference>
<dbReference type="Proteomes" id="UP000285146">
    <property type="component" value="Unassembled WGS sequence"/>
</dbReference>
<dbReference type="Pfam" id="PF00067">
    <property type="entry name" value="p450"/>
    <property type="match status" value="1"/>
</dbReference>
<dbReference type="AlphaFoldDB" id="A0A423XFK9"/>
<evidence type="ECO:0000313" key="9">
    <source>
        <dbReference type="Proteomes" id="UP000285146"/>
    </source>
</evidence>
<name>A0A423XFK9_9PEZI</name>
<evidence type="ECO:0000256" key="3">
    <source>
        <dbReference type="ARBA" id="ARBA00022723"/>
    </source>
</evidence>
<dbReference type="InterPro" id="IPR017972">
    <property type="entry name" value="Cyt_P450_CS"/>
</dbReference>
<dbReference type="GO" id="GO:0005506">
    <property type="term" value="F:iron ion binding"/>
    <property type="evidence" value="ECO:0007669"/>
    <property type="project" value="InterPro"/>
</dbReference>
<dbReference type="PRINTS" id="PR00465">
    <property type="entry name" value="EP450IV"/>
</dbReference>
<keyword evidence="6 7" id="KW-0349">Heme</keyword>
<dbReference type="GO" id="GO:0016705">
    <property type="term" value="F:oxidoreductase activity, acting on paired donors, with incorporation or reduction of molecular oxygen"/>
    <property type="evidence" value="ECO:0007669"/>
    <property type="project" value="InterPro"/>
</dbReference>
<evidence type="ECO:0000313" key="8">
    <source>
        <dbReference type="EMBL" id="ROW14973.1"/>
    </source>
</evidence>
<dbReference type="InParanoid" id="A0A423XFK9"/>
<evidence type="ECO:0008006" key="10">
    <source>
        <dbReference type="Google" id="ProtNLM"/>
    </source>
</evidence>
<comment type="cofactor">
    <cofactor evidence="1 6">
        <name>heme</name>
        <dbReference type="ChEBI" id="CHEBI:30413"/>
    </cofactor>
</comment>
<dbReference type="GO" id="GO:0020037">
    <property type="term" value="F:heme binding"/>
    <property type="evidence" value="ECO:0007669"/>
    <property type="project" value="InterPro"/>
</dbReference>
<sequence length="470" mass="52136">MITKGSKIHNYLRDKYKMPIYTLRLPGSRLYVINDTALISVMQRQVRTLSLSPMIVRVFSHFMGISQRGLDVMGRDPIENHGFVHQITLETNKGLNPGPNLDELNAKAVDILNTSLGKLCAKKSPTTVKLFKWTSHEIMLATTNAIYGPRNPFNNAGVQSLYYNYEAGLIALITGFLPSVLARASLKARGVLVEAFLKYFSDGGLEEGSSVYAKNRYEFPSKLGVPIEDVARLEAGGSLGLIGNSMPATFWTLYHAFSDPAILEDCRREVTQAVHEKDGEIHLDLAYVKSSCPILVSTMQEAFRTHSMGISAREVVEDHMLGGKYLLKKGNVILIPSTVQHSSPIAWGDDVNDFNHKRFVKEPGVRKYNPVAFRAFGGGATLCPGRHFASTEILAFASVIMLRFDIKPLSADGWNTAAYRETNASFRVPNKDIDVQLIPRDNKKWHVFFSEPGKPMEISNEDIVAAKGAI</sequence>
<reference evidence="8 9" key="1">
    <citation type="submission" date="2015-09" db="EMBL/GenBank/DDBJ databases">
        <title>Host preference determinants of Valsa canker pathogens revealed by comparative genomics.</title>
        <authorList>
            <person name="Yin Z."/>
            <person name="Huang L."/>
        </authorList>
    </citation>
    <scope>NUCLEOTIDE SEQUENCE [LARGE SCALE GENOMIC DNA]</scope>
    <source>
        <strain evidence="8 9">SXYLt</strain>
    </source>
</reference>
<dbReference type="PROSITE" id="PS00086">
    <property type="entry name" value="CYTOCHROME_P450"/>
    <property type="match status" value="1"/>
</dbReference>
<dbReference type="OrthoDB" id="3366823at2759"/>
<dbReference type="InterPro" id="IPR053007">
    <property type="entry name" value="CYP450_monoxygenase_sec-met"/>
</dbReference>
<evidence type="ECO:0000256" key="6">
    <source>
        <dbReference type="PIRSR" id="PIRSR602403-1"/>
    </source>
</evidence>
<dbReference type="PANTHER" id="PTHR47582:SF1">
    <property type="entry name" value="P450, PUTATIVE (EUROFUNG)-RELATED"/>
    <property type="match status" value="1"/>
</dbReference>
<dbReference type="Gene3D" id="1.10.630.10">
    <property type="entry name" value="Cytochrome P450"/>
    <property type="match status" value="1"/>
</dbReference>
<keyword evidence="4 6" id="KW-0408">Iron</keyword>
<evidence type="ECO:0000256" key="5">
    <source>
        <dbReference type="ARBA" id="ARBA00023033"/>
    </source>
</evidence>
<evidence type="ECO:0000256" key="1">
    <source>
        <dbReference type="ARBA" id="ARBA00001971"/>
    </source>
</evidence>
<keyword evidence="7" id="KW-0560">Oxidoreductase</keyword>
<keyword evidence="3 6" id="KW-0479">Metal-binding</keyword>
<gene>
    <name evidence="8" type="ORF">VPNG_03463</name>
</gene>
<comment type="caution">
    <text evidence="8">The sequence shown here is derived from an EMBL/GenBank/DDBJ whole genome shotgun (WGS) entry which is preliminary data.</text>
</comment>
<dbReference type="InterPro" id="IPR036396">
    <property type="entry name" value="Cyt_P450_sf"/>
</dbReference>
<comment type="similarity">
    <text evidence="2 7">Belongs to the cytochrome P450 family.</text>
</comment>
<accession>A0A423XFK9</accession>
<evidence type="ECO:0000256" key="2">
    <source>
        <dbReference type="ARBA" id="ARBA00010617"/>
    </source>
</evidence>
<proteinExistence type="inferred from homology"/>